<proteinExistence type="predicted"/>
<sequence length="295" mass="31611">MSSRPYLLLTLTCLMWGGNAVSSRLAVGEISPFMLTSLRWVLVCSLMPLFVGRDLVRHRAVLLQHWKLIALMGCIGFTAFNTLMYVAAHQTTAINIGIVQGSIPIMVILGALLIYGTRASAIQWVGVAVTIAGVIFVAARGDVNALATLSFNNGDILMVIGCIFYSGYTVLLRERPTGVPALVFFTAVAFCACLMSFPFVAWEVATGAAAMPTWKGFLIVGFVAFFPSLLAQLSFMRGVELIGAARAGVFVNLVPIFAPLLAVIILSEPFRWYHAAGLVLVLGGIALAEAGKRHA</sequence>
<keyword evidence="5 6" id="KW-0472">Membrane</keyword>
<protein>
    <recommendedName>
        <fullName evidence="7">EamA domain-containing protein</fullName>
    </recommendedName>
</protein>
<feature type="domain" description="EamA" evidence="7">
    <location>
        <begin position="154"/>
        <end position="287"/>
    </location>
</feature>
<evidence type="ECO:0000256" key="5">
    <source>
        <dbReference type="ARBA" id="ARBA00023136"/>
    </source>
</evidence>
<dbReference type="GO" id="GO:0005886">
    <property type="term" value="C:plasma membrane"/>
    <property type="evidence" value="ECO:0007669"/>
    <property type="project" value="UniProtKB-SubCell"/>
</dbReference>
<feature type="transmembrane region" description="Helical" evidence="6">
    <location>
        <begin position="247"/>
        <end position="266"/>
    </location>
</feature>
<comment type="caution">
    <text evidence="8">The sequence shown here is derived from an EMBL/GenBank/DDBJ whole genome shotgun (WGS) entry which is preliminary data.</text>
</comment>
<dbReference type="Pfam" id="PF00892">
    <property type="entry name" value="EamA"/>
    <property type="match status" value="2"/>
</dbReference>
<comment type="subcellular location">
    <subcellularLocation>
        <location evidence="1">Cell membrane</location>
        <topology evidence="1">Multi-pass membrane protein</topology>
    </subcellularLocation>
</comment>
<evidence type="ECO:0000256" key="1">
    <source>
        <dbReference type="ARBA" id="ARBA00004651"/>
    </source>
</evidence>
<dbReference type="STRING" id="1827387.A4S15_04300"/>
<evidence type="ECO:0000313" key="9">
    <source>
        <dbReference type="Proteomes" id="UP000192872"/>
    </source>
</evidence>
<dbReference type="InterPro" id="IPR037185">
    <property type="entry name" value="EmrE-like"/>
</dbReference>
<gene>
    <name evidence="8" type="ORF">A4S15_04300</name>
</gene>
<dbReference type="InterPro" id="IPR050638">
    <property type="entry name" value="AA-Vitamin_Transporters"/>
</dbReference>
<keyword evidence="4 6" id="KW-1133">Transmembrane helix</keyword>
<feature type="transmembrane region" description="Helical" evidence="6">
    <location>
        <begin position="94"/>
        <end position="114"/>
    </location>
</feature>
<evidence type="ECO:0000256" key="4">
    <source>
        <dbReference type="ARBA" id="ARBA00022989"/>
    </source>
</evidence>
<feature type="transmembrane region" description="Helical" evidence="6">
    <location>
        <begin position="121"/>
        <end position="139"/>
    </location>
</feature>
<dbReference type="PANTHER" id="PTHR32322:SF18">
    <property type="entry name" value="S-ADENOSYLMETHIONINE_S-ADENOSYLHOMOCYSTEINE TRANSPORTER"/>
    <property type="match status" value="1"/>
</dbReference>
<evidence type="ECO:0000256" key="6">
    <source>
        <dbReference type="SAM" id="Phobius"/>
    </source>
</evidence>
<keyword evidence="3 6" id="KW-0812">Transmembrane</keyword>
<dbReference type="AlphaFoldDB" id="A0A1W9I4P3"/>
<feature type="transmembrane region" description="Helical" evidence="6">
    <location>
        <begin position="151"/>
        <end position="172"/>
    </location>
</feature>
<dbReference type="InterPro" id="IPR000620">
    <property type="entry name" value="EamA_dom"/>
</dbReference>
<dbReference type="Gene3D" id="1.10.3730.20">
    <property type="match status" value="1"/>
</dbReference>
<feature type="transmembrane region" description="Helical" evidence="6">
    <location>
        <begin position="38"/>
        <end position="56"/>
    </location>
</feature>
<feature type="domain" description="EamA" evidence="7">
    <location>
        <begin position="6"/>
        <end position="137"/>
    </location>
</feature>
<evidence type="ECO:0000259" key="7">
    <source>
        <dbReference type="Pfam" id="PF00892"/>
    </source>
</evidence>
<feature type="transmembrane region" description="Helical" evidence="6">
    <location>
        <begin position="179"/>
        <end position="202"/>
    </location>
</feature>
<name>A0A1W9I4P3_9HYPH</name>
<feature type="transmembrane region" description="Helical" evidence="6">
    <location>
        <begin position="68"/>
        <end position="88"/>
    </location>
</feature>
<dbReference type="PANTHER" id="PTHR32322">
    <property type="entry name" value="INNER MEMBRANE TRANSPORTER"/>
    <property type="match status" value="1"/>
</dbReference>
<dbReference type="EMBL" id="LWDL01000003">
    <property type="protein sequence ID" value="OQW54441.1"/>
    <property type="molecule type" value="Genomic_DNA"/>
</dbReference>
<keyword evidence="2" id="KW-1003">Cell membrane</keyword>
<evidence type="ECO:0000256" key="2">
    <source>
        <dbReference type="ARBA" id="ARBA00022475"/>
    </source>
</evidence>
<accession>A0A1W9I4P3</accession>
<dbReference type="Proteomes" id="UP000192872">
    <property type="component" value="Unassembled WGS sequence"/>
</dbReference>
<feature type="transmembrane region" description="Helical" evidence="6">
    <location>
        <begin position="272"/>
        <end position="290"/>
    </location>
</feature>
<dbReference type="SUPFAM" id="SSF103481">
    <property type="entry name" value="Multidrug resistance efflux transporter EmrE"/>
    <property type="match status" value="2"/>
</dbReference>
<reference evidence="8 9" key="1">
    <citation type="journal article" date="2017" name="Water Res.">
        <title>Comammox in drinking water systems.</title>
        <authorList>
            <person name="Wang Y."/>
            <person name="Ma L."/>
            <person name="Mao Y."/>
            <person name="Jiang X."/>
            <person name="Xia Y."/>
            <person name="Yu K."/>
            <person name="Li B."/>
            <person name="Zhang T."/>
        </authorList>
    </citation>
    <scope>NUCLEOTIDE SEQUENCE [LARGE SCALE GENOMIC DNA]</scope>
    <source>
        <strain evidence="8">SG_bin8</strain>
    </source>
</reference>
<organism evidence="8 9">
    <name type="scientific">Candidatus Raskinella chloraquaticus</name>
    <dbReference type="NCBI Taxonomy" id="1951219"/>
    <lineage>
        <taxon>Bacteria</taxon>
        <taxon>Pseudomonadati</taxon>
        <taxon>Pseudomonadota</taxon>
        <taxon>Alphaproteobacteria</taxon>
        <taxon>Hyphomicrobiales</taxon>
        <taxon>Phreatobacteraceae</taxon>
        <taxon>Candidatus Raskinella</taxon>
    </lineage>
</organism>
<evidence type="ECO:0000313" key="8">
    <source>
        <dbReference type="EMBL" id="OQW54441.1"/>
    </source>
</evidence>
<evidence type="ECO:0000256" key="3">
    <source>
        <dbReference type="ARBA" id="ARBA00022692"/>
    </source>
</evidence>
<feature type="transmembrane region" description="Helical" evidence="6">
    <location>
        <begin position="214"/>
        <end position="235"/>
    </location>
</feature>